<dbReference type="Gene3D" id="3.30.30.80">
    <property type="entry name" value="probable RNA-binding protein from clostridium symbiosum atcc 14940"/>
    <property type="match status" value="1"/>
</dbReference>
<dbReference type="InterPro" id="IPR038008">
    <property type="entry name" value="Jag_KH"/>
</dbReference>
<dbReference type="InterPro" id="IPR039247">
    <property type="entry name" value="KhpB"/>
</dbReference>
<evidence type="ECO:0000256" key="2">
    <source>
        <dbReference type="ARBA" id="ARBA00022884"/>
    </source>
</evidence>
<evidence type="ECO:0000256" key="3">
    <source>
        <dbReference type="ARBA" id="ARBA00022960"/>
    </source>
</evidence>
<comment type="function">
    <text evidence="6">A probable RNA chaperone. Forms a complex with KhpA which binds to cellular RNA and controls its expression. Plays a role in peptidoglycan (PG) homeostasis and cell length regulation.</text>
</comment>
<keyword evidence="4 6" id="KW-0143">Chaperone</keyword>
<keyword evidence="5 6" id="KW-0961">Cell wall biogenesis/degradation</keyword>
<dbReference type="SMART" id="SM00393">
    <property type="entry name" value="R3H"/>
    <property type="match status" value="1"/>
</dbReference>
<dbReference type="InterPro" id="IPR034079">
    <property type="entry name" value="R3H_KhpB"/>
</dbReference>
<comment type="subunit">
    <text evidence="6">Forms a complex with KhpA.</text>
</comment>
<dbReference type="InterPro" id="IPR038247">
    <property type="entry name" value="Jag_N_dom_sf"/>
</dbReference>
<dbReference type="GO" id="GO:0009252">
    <property type="term" value="P:peptidoglycan biosynthetic process"/>
    <property type="evidence" value="ECO:0007669"/>
    <property type="project" value="UniProtKB-UniRule"/>
</dbReference>
<dbReference type="Gene3D" id="3.30.300.20">
    <property type="match status" value="1"/>
</dbReference>
<dbReference type="CDD" id="cd02414">
    <property type="entry name" value="KH-II_Jag"/>
    <property type="match status" value="1"/>
</dbReference>
<dbReference type="GO" id="GO:0071555">
    <property type="term" value="P:cell wall organization"/>
    <property type="evidence" value="ECO:0007669"/>
    <property type="project" value="UniProtKB-KW"/>
</dbReference>
<dbReference type="Pfam" id="PF01424">
    <property type="entry name" value="R3H"/>
    <property type="match status" value="1"/>
</dbReference>
<comment type="caution">
    <text evidence="8">The sequence shown here is derived from an EMBL/GenBank/DDBJ whole genome shotgun (WGS) entry which is preliminary data.</text>
</comment>
<dbReference type="InterPro" id="IPR036867">
    <property type="entry name" value="R3H_dom_sf"/>
</dbReference>
<dbReference type="PROSITE" id="PS51061">
    <property type="entry name" value="R3H"/>
    <property type="match status" value="1"/>
</dbReference>
<comment type="subcellular location">
    <subcellularLocation>
        <location evidence="6">Cytoplasm</location>
    </subcellularLocation>
</comment>
<evidence type="ECO:0000256" key="6">
    <source>
        <dbReference type="HAMAP-Rule" id="MF_00867"/>
    </source>
</evidence>
<dbReference type="Pfam" id="PF13083">
    <property type="entry name" value="KH_KhpA-B"/>
    <property type="match status" value="1"/>
</dbReference>
<evidence type="ECO:0000313" key="9">
    <source>
        <dbReference type="Proteomes" id="UP000647416"/>
    </source>
</evidence>
<keyword evidence="9" id="KW-1185">Reference proteome</keyword>
<dbReference type="Pfam" id="PF14804">
    <property type="entry name" value="Jag_N"/>
    <property type="match status" value="1"/>
</dbReference>
<accession>A0A926FEH7</accession>
<dbReference type="Gene3D" id="3.30.1370.50">
    <property type="entry name" value="R3H-like domain"/>
    <property type="match status" value="1"/>
</dbReference>
<dbReference type="Proteomes" id="UP000647416">
    <property type="component" value="Unassembled WGS sequence"/>
</dbReference>
<dbReference type="PANTHER" id="PTHR35800:SF1">
    <property type="entry name" value="RNA-BINDING PROTEIN KHPB"/>
    <property type="match status" value="1"/>
</dbReference>
<name>A0A926FEH7_9FIRM</name>
<keyword evidence="1 6" id="KW-0963">Cytoplasm</keyword>
<sequence length="201" mass="21984">MVGKTVDDAVNAALAELNAKKEDVDVEVLEEGSKGFLGMGSKDAKVRVSLKCTPQNKAVDFLSGLFDVWGLNVKISTELDGDVLKVELEGDDMGVVIGKRGETLDALQHLTSLNVNTGDGDFVKVSLDTEGYREKRVKTLESLAAKLASKVAKTRHNVTLEPMNSYERRIIHASLQDNEFVTTYSVGQSPNRKVVIAYNRK</sequence>
<feature type="domain" description="R3H" evidence="7">
    <location>
        <begin position="134"/>
        <end position="200"/>
    </location>
</feature>
<evidence type="ECO:0000259" key="7">
    <source>
        <dbReference type="PROSITE" id="PS51061"/>
    </source>
</evidence>
<dbReference type="SMART" id="SM01245">
    <property type="entry name" value="Jag_N"/>
    <property type="match status" value="1"/>
</dbReference>
<dbReference type="GO" id="GO:0005737">
    <property type="term" value="C:cytoplasm"/>
    <property type="evidence" value="ECO:0007669"/>
    <property type="project" value="UniProtKB-SubCell"/>
</dbReference>
<organism evidence="8 9">
    <name type="scientific">Qingrenia yutianensis</name>
    <dbReference type="NCBI Taxonomy" id="2763676"/>
    <lineage>
        <taxon>Bacteria</taxon>
        <taxon>Bacillati</taxon>
        <taxon>Bacillota</taxon>
        <taxon>Clostridia</taxon>
        <taxon>Eubacteriales</taxon>
        <taxon>Oscillospiraceae</taxon>
        <taxon>Qingrenia</taxon>
    </lineage>
</organism>
<dbReference type="InterPro" id="IPR015946">
    <property type="entry name" value="KH_dom-like_a/b"/>
</dbReference>
<dbReference type="HAMAP" id="MF_00867">
    <property type="entry name" value="KhpB"/>
    <property type="match status" value="1"/>
</dbReference>
<gene>
    <name evidence="6" type="primary">khpB</name>
    <name evidence="6" type="synonym">eloR</name>
    <name evidence="8" type="ORF">H8706_08920</name>
</gene>
<dbReference type="GO" id="GO:0003723">
    <property type="term" value="F:RNA binding"/>
    <property type="evidence" value="ECO:0007669"/>
    <property type="project" value="UniProtKB-UniRule"/>
</dbReference>
<dbReference type="NCBIfam" id="NF041568">
    <property type="entry name" value="Jag_EloR"/>
    <property type="match status" value="1"/>
</dbReference>
<evidence type="ECO:0000256" key="4">
    <source>
        <dbReference type="ARBA" id="ARBA00023186"/>
    </source>
</evidence>
<dbReference type="SUPFAM" id="SSF82708">
    <property type="entry name" value="R3H domain"/>
    <property type="match status" value="1"/>
</dbReference>
<protein>
    <recommendedName>
        <fullName evidence="6">RNA-binding protein KhpB</fullName>
    </recommendedName>
    <alternativeName>
        <fullName evidence="6">RNA-binding protein EloR</fullName>
    </alternativeName>
</protein>
<keyword evidence="2 6" id="KW-0694">RNA-binding</keyword>
<comment type="similarity">
    <text evidence="6">Belongs to the KhpB RNA-binding protein family.</text>
</comment>
<dbReference type="GO" id="GO:0008360">
    <property type="term" value="P:regulation of cell shape"/>
    <property type="evidence" value="ECO:0007669"/>
    <property type="project" value="UniProtKB-KW"/>
</dbReference>
<dbReference type="InterPro" id="IPR001374">
    <property type="entry name" value="R3H_dom"/>
</dbReference>
<comment type="domain">
    <text evidence="6">Has an N-terminal Jag-N domain and 2 RNA-binding domains (KH and R3H).</text>
</comment>
<dbReference type="PANTHER" id="PTHR35800">
    <property type="entry name" value="PROTEIN JAG"/>
    <property type="match status" value="1"/>
</dbReference>
<keyword evidence="3 6" id="KW-0133">Cell shape</keyword>
<evidence type="ECO:0000256" key="1">
    <source>
        <dbReference type="ARBA" id="ARBA00022490"/>
    </source>
</evidence>
<dbReference type="InterPro" id="IPR032782">
    <property type="entry name" value="KhpB_N"/>
</dbReference>
<proteinExistence type="inferred from homology"/>
<reference evidence="8" key="1">
    <citation type="submission" date="2020-08" db="EMBL/GenBank/DDBJ databases">
        <title>Genome public.</title>
        <authorList>
            <person name="Liu C."/>
            <person name="Sun Q."/>
        </authorList>
    </citation>
    <scope>NUCLEOTIDE SEQUENCE</scope>
    <source>
        <strain evidence="8">NSJ-50</strain>
    </source>
</reference>
<dbReference type="AlphaFoldDB" id="A0A926FEH7"/>
<comment type="caution">
    <text evidence="6">Lacks conserved residue(s) required for the propagation of feature annotation.</text>
</comment>
<evidence type="ECO:0000313" key="8">
    <source>
        <dbReference type="EMBL" id="MBC8596989.1"/>
    </source>
</evidence>
<dbReference type="CDD" id="cd02644">
    <property type="entry name" value="R3H_jag"/>
    <property type="match status" value="1"/>
</dbReference>
<dbReference type="EMBL" id="JACRTE010000012">
    <property type="protein sequence ID" value="MBC8596989.1"/>
    <property type="molecule type" value="Genomic_DNA"/>
</dbReference>
<evidence type="ECO:0000256" key="5">
    <source>
        <dbReference type="ARBA" id="ARBA00023316"/>
    </source>
</evidence>